<protein>
    <submittedName>
        <fullName evidence="1">N-acetylmuramoyl-l-alanine amidase</fullName>
    </submittedName>
</protein>
<evidence type="ECO:0000313" key="2">
    <source>
        <dbReference type="Proteomes" id="UP000464330"/>
    </source>
</evidence>
<accession>A0A6C0QLM5</accession>
<dbReference type="RefSeq" id="WP_172422724.1">
    <property type="nucleotide sequence ID" value="NZ_CP019717.1"/>
</dbReference>
<gene>
    <name evidence="1" type="ORF">ERICV_00421</name>
</gene>
<proteinExistence type="predicted"/>
<dbReference type="Proteomes" id="UP000464330">
    <property type="component" value="Chromosome"/>
</dbReference>
<sequence>MFLEERFWAQIQFLNEGTPYAITGALSNENLARTEKWLQGHGWYYELKDA</sequence>
<reference evidence="1 2" key="1">
    <citation type="journal article" date="2020" name="Int. J. Med. Microbiol.">
        <title>Discovery of Paenibacillus larvae ERIC V: Phenotypic and genomic comparison to genotypes ERIC I-IV reveal different inventories of virulence factors which correlate with epidemiological prevalences of American Foulbrood.</title>
        <authorList>
            <person name="Beims H."/>
            <person name="Bunk B."/>
            <person name="Erler S."/>
            <person name="Mohr K.I."/>
            <person name="Sproer C."/>
            <person name="Pradella S."/>
            <person name="Gunther G."/>
            <person name="Rohde M."/>
            <person name="von der Ohe W."/>
            <person name="Steinert M."/>
        </authorList>
    </citation>
    <scope>NUCLEOTIDE SEQUENCE [LARGE SCALE GENOMIC DNA]</scope>
    <source>
        <strain evidence="1">Eric_V</strain>
    </source>
</reference>
<dbReference type="Gene3D" id="3.30.70.2030">
    <property type="match status" value="1"/>
</dbReference>
<name>A0A6C0QLM5_9BACL</name>
<dbReference type="AlphaFoldDB" id="A0A6C0QLM5"/>
<evidence type="ECO:0000313" key="1">
    <source>
        <dbReference type="EMBL" id="QHZ49624.1"/>
    </source>
</evidence>
<dbReference type="EMBL" id="CP019717">
    <property type="protein sequence ID" value="QHZ49624.1"/>
    <property type="molecule type" value="Genomic_DNA"/>
</dbReference>
<organism evidence="1 2">
    <name type="scientific">Paenibacillus larvae subsp. larvae</name>
    <dbReference type="NCBI Taxonomy" id="147375"/>
    <lineage>
        <taxon>Bacteria</taxon>
        <taxon>Bacillati</taxon>
        <taxon>Bacillota</taxon>
        <taxon>Bacilli</taxon>
        <taxon>Bacillales</taxon>
        <taxon>Paenibacillaceae</taxon>
        <taxon>Paenibacillus</taxon>
    </lineage>
</organism>